<dbReference type="CDD" id="cd00520">
    <property type="entry name" value="RRF"/>
    <property type="match status" value="1"/>
</dbReference>
<sequence>MSQEVKNEAKERMEKSIASFKEELTTVRTGRANTSLVNNVEIDYYGTPTPIYQVAQVSVVDARQITIRPYDKSELKKIETAIINADLNLTPLNDGTMIRVNVPALTEERRKQYVKDVYALAENAKVAIRNIRRDANASLKKLEKETPEDLLRHYNEEIQKLTDEYVKKIDELAKAKEKELLTV</sequence>
<evidence type="ECO:0000256" key="1">
    <source>
        <dbReference type="ARBA" id="ARBA00004496"/>
    </source>
</evidence>
<feature type="coiled-coil region" evidence="6">
    <location>
        <begin position="125"/>
        <end position="178"/>
    </location>
</feature>
<name>A0A9D1G863_9FIRM</name>
<organism evidence="8 9">
    <name type="scientific">Candidatus Caccosoma faecigallinarum</name>
    <dbReference type="NCBI Taxonomy" id="2840720"/>
    <lineage>
        <taxon>Bacteria</taxon>
        <taxon>Bacillati</taxon>
        <taxon>Bacillota</taxon>
        <taxon>Bacillota incertae sedis</taxon>
        <taxon>Candidatus Caccosoma</taxon>
    </lineage>
</organism>
<dbReference type="Gene3D" id="1.10.132.20">
    <property type="entry name" value="Ribosome-recycling factor"/>
    <property type="match status" value="1"/>
</dbReference>
<keyword evidence="4 5" id="KW-0648">Protein biosynthesis</keyword>
<evidence type="ECO:0000256" key="6">
    <source>
        <dbReference type="SAM" id="Coils"/>
    </source>
</evidence>
<evidence type="ECO:0000313" key="9">
    <source>
        <dbReference type="Proteomes" id="UP000886893"/>
    </source>
</evidence>
<evidence type="ECO:0000256" key="4">
    <source>
        <dbReference type="ARBA" id="ARBA00022917"/>
    </source>
</evidence>
<dbReference type="SUPFAM" id="SSF55194">
    <property type="entry name" value="Ribosome recycling factor, RRF"/>
    <property type="match status" value="1"/>
</dbReference>
<dbReference type="Gene3D" id="3.30.1360.40">
    <property type="match status" value="1"/>
</dbReference>
<dbReference type="AlphaFoldDB" id="A0A9D1G863"/>
<dbReference type="Pfam" id="PF01765">
    <property type="entry name" value="RRF"/>
    <property type="match status" value="1"/>
</dbReference>
<gene>
    <name evidence="5 8" type="primary">frr</name>
    <name evidence="8" type="ORF">IAD04_02965</name>
</gene>
<dbReference type="HAMAP" id="MF_00040">
    <property type="entry name" value="RRF"/>
    <property type="match status" value="1"/>
</dbReference>
<keyword evidence="3 5" id="KW-0963">Cytoplasm</keyword>
<dbReference type="InterPro" id="IPR036191">
    <property type="entry name" value="RRF_sf"/>
</dbReference>
<comment type="subcellular location">
    <subcellularLocation>
        <location evidence="1 5">Cytoplasm</location>
    </subcellularLocation>
</comment>
<keyword evidence="6" id="KW-0175">Coiled coil</keyword>
<dbReference type="FunFam" id="1.10.132.20:FF:000001">
    <property type="entry name" value="Ribosome-recycling factor"/>
    <property type="match status" value="1"/>
</dbReference>
<dbReference type="GO" id="GO:0005737">
    <property type="term" value="C:cytoplasm"/>
    <property type="evidence" value="ECO:0007669"/>
    <property type="project" value="UniProtKB-SubCell"/>
</dbReference>
<reference evidence="8" key="1">
    <citation type="submission" date="2020-10" db="EMBL/GenBank/DDBJ databases">
        <authorList>
            <person name="Gilroy R."/>
        </authorList>
    </citation>
    <scope>NUCLEOTIDE SEQUENCE</scope>
    <source>
        <strain evidence="8">14508</strain>
    </source>
</reference>
<evidence type="ECO:0000256" key="5">
    <source>
        <dbReference type="HAMAP-Rule" id="MF_00040"/>
    </source>
</evidence>
<dbReference type="GO" id="GO:0006415">
    <property type="term" value="P:translational termination"/>
    <property type="evidence" value="ECO:0007669"/>
    <property type="project" value="UniProtKB-UniRule"/>
</dbReference>
<comment type="caution">
    <text evidence="8">The sequence shown here is derived from an EMBL/GenBank/DDBJ whole genome shotgun (WGS) entry which is preliminary data.</text>
</comment>
<dbReference type="PANTHER" id="PTHR20982">
    <property type="entry name" value="RIBOSOME RECYCLING FACTOR"/>
    <property type="match status" value="1"/>
</dbReference>
<reference evidence="8" key="2">
    <citation type="journal article" date="2021" name="PeerJ">
        <title>Extensive microbial diversity within the chicken gut microbiome revealed by metagenomics and culture.</title>
        <authorList>
            <person name="Gilroy R."/>
            <person name="Ravi A."/>
            <person name="Getino M."/>
            <person name="Pursley I."/>
            <person name="Horton D.L."/>
            <person name="Alikhan N.F."/>
            <person name="Baker D."/>
            <person name="Gharbi K."/>
            <person name="Hall N."/>
            <person name="Watson M."/>
            <person name="Adriaenssens E.M."/>
            <person name="Foster-Nyarko E."/>
            <person name="Jarju S."/>
            <person name="Secka A."/>
            <person name="Antonio M."/>
            <person name="Oren A."/>
            <person name="Chaudhuri R.R."/>
            <person name="La Ragione R."/>
            <person name="Hildebrand F."/>
            <person name="Pallen M.J."/>
        </authorList>
    </citation>
    <scope>NUCLEOTIDE SEQUENCE</scope>
    <source>
        <strain evidence="8">14508</strain>
    </source>
</reference>
<dbReference type="EMBL" id="DVKI01000093">
    <property type="protein sequence ID" value="HIT17327.1"/>
    <property type="molecule type" value="Genomic_DNA"/>
</dbReference>
<comment type="similarity">
    <text evidence="2 5">Belongs to the RRF family.</text>
</comment>
<proteinExistence type="inferred from homology"/>
<dbReference type="NCBIfam" id="TIGR00496">
    <property type="entry name" value="frr"/>
    <property type="match status" value="1"/>
</dbReference>
<evidence type="ECO:0000256" key="3">
    <source>
        <dbReference type="ARBA" id="ARBA00022490"/>
    </source>
</evidence>
<comment type="function">
    <text evidence="5">Responsible for the release of ribosomes from messenger RNA at the termination of protein biosynthesis. May increase the efficiency of translation by recycling ribosomes from one round of translation to another.</text>
</comment>
<dbReference type="PANTHER" id="PTHR20982:SF3">
    <property type="entry name" value="MITOCHONDRIAL RIBOSOME RECYCLING FACTOR PSEUDO 1"/>
    <property type="match status" value="1"/>
</dbReference>
<dbReference type="InterPro" id="IPR023584">
    <property type="entry name" value="Ribosome_recyc_fac_dom"/>
</dbReference>
<accession>A0A9D1G863</accession>
<dbReference type="GO" id="GO:0043023">
    <property type="term" value="F:ribosomal large subunit binding"/>
    <property type="evidence" value="ECO:0007669"/>
    <property type="project" value="TreeGrafter"/>
</dbReference>
<evidence type="ECO:0000313" key="8">
    <source>
        <dbReference type="EMBL" id="HIT17327.1"/>
    </source>
</evidence>
<dbReference type="InterPro" id="IPR002661">
    <property type="entry name" value="Ribosome_recyc_fac"/>
</dbReference>
<dbReference type="FunFam" id="3.30.1360.40:FF:000001">
    <property type="entry name" value="Ribosome-recycling factor"/>
    <property type="match status" value="1"/>
</dbReference>
<protein>
    <recommendedName>
        <fullName evidence="5">Ribosome-recycling factor</fullName>
        <shortName evidence="5">RRF</shortName>
    </recommendedName>
    <alternativeName>
        <fullName evidence="5">Ribosome-releasing factor</fullName>
    </alternativeName>
</protein>
<evidence type="ECO:0000259" key="7">
    <source>
        <dbReference type="Pfam" id="PF01765"/>
    </source>
</evidence>
<evidence type="ECO:0000256" key="2">
    <source>
        <dbReference type="ARBA" id="ARBA00005912"/>
    </source>
</evidence>
<dbReference type="Proteomes" id="UP000886893">
    <property type="component" value="Unassembled WGS sequence"/>
</dbReference>
<feature type="domain" description="Ribosome recycling factor" evidence="7">
    <location>
        <begin position="20"/>
        <end position="181"/>
    </location>
</feature>